<dbReference type="InterPro" id="IPR002104">
    <property type="entry name" value="Integrase_catalytic"/>
</dbReference>
<evidence type="ECO:0000256" key="4">
    <source>
        <dbReference type="SAM" id="Coils"/>
    </source>
</evidence>
<evidence type="ECO:0000256" key="1">
    <source>
        <dbReference type="ARBA" id="ARBA00008857"/>
    </source>
</evidence>
<dbReference type="GO" id="GO:0006310">
    <property type="term" value="P:DNA recombination"/>
    <property type="evidence" value="ECO:0007669"/>
    <property type="project" value="UniProtKB-KW"/>
</dbReference>
<dbReference type="InterPro" id="IPR011010">
    <property type="entry name" value="DNA_brk_join_enz"/>
</dbReference>
<gene>
    <name evidence="6" type="ORF">ENQ77_00885</name>
</gene>
<reference evidence="6" key="1">
    <citation type="journal article" date="2020" name="mSystems">
        <title>Genome- and Community-Level Interaction Insights into Carbon Utilization and Element Cycling Functions of Hydrothermarchaeota in Hydrothermal Sediment.</title>
        <authorList>
            <person name="Zhou Z."/>
            <person name="Liu Y."/>
            <person name="Xu W."/>
            <person name="Pan J."/>
            <person name="Luo Z.H."/>
            <person name="Li M."/>
        </authorList>
    </citation>
    <scope>NUCLEOTIDE SEQUENCE [LARGE SCALE GENOMIC DNA]</scope>
    <source>
        <strain evidence="6">SpSt-34</strain>
    </source>
</reference>
<feature type="domain" description="Tyr recombinase" evidence="5">
    <location>
        <begin position="1"/>
        <end position="185"/>
    </location>
</feature>
<protein>
    <recommendedName>
        <fullName evidence="5">Tyr recombinase domain-containing protein</fullName>
    </recommendedName>
</protein>
<dbReference type="InterPro" id="IPR050808">
    <property type="entry name" value="Phage_Integrase"/>
</dbReference>
<keyword evidence="4" id="KW-0175">Coiled coil</keyword>
<evidence type="ECO:0000256" key="2">
    <source>
        <dbReference type="ARBA" id="ARBA00022908"/>
    </source>
</evidence>
<dbReference type="GO" id="GO:0015074">
    <property type="term" value="P:DNA integration"/>
    <property type="evidence" value="ECO:0007669"/>
    <property type="project" value="UniProtKB-KW"/>
</dbReference>
<keyword evidence="2" id="KW-0229">DNA integration</keyword>
<feature type="coiled-coil region" evidence="4">
    <location>
        <begin position="198"/>
        <end position="225"/>
    </location>
</feature>
<dbReference type="Pfam" id="PF00589">
    <property type="entry name" value="Phage_integrase"/>
    <property type="match status" value="1"/>
</dbReference>
<comment type="similarity">
    <text evidence="1">Belongs to the 'phage' integrase family.</text>
</comment>
<keyword evidence="3" id="KW-0233">DNA recombination</keyword>
<dbReference type="PANTHER" id="PTHR30629">
    <property type="entry name" value="PROPHAGE INTEGRASE"/>
    <property type="match status" value="1"/>
</dbReference>
<name>A0A7C2K3U3_UNCW3</name>
<comment type="caution">
    <text evidence="6">The sequence shown here is derived from an EMBL/GenBank/DDBJ whole genome shotgun (WGS) entry which is preliminary data.</text>
</comment>
<dbReference type="PANTHER" id="PTHR30629:SF2">
    <property type="entry name" value="PROPHAGE INTEGRASE INTS-RELATED"/>
    <property type="match status" value="1"/>
</dbReference>
<evidence type="ECO:0000313" key="6">
    <source>
        <dbReference type="EMBL" id="HEN27229.1"/>
    </source>
</evidence>
<dbReference type="SUPFAM" id="SSF56349">
    <property type="entry name" value="DNA breaking-rejoining enzymes"/>
    <property type="match status" value="1"/>
</dbReference>
<dbReference type="AlphaFoldDB" id="A0A7C2K3U3"/>
<dbReference type="InterPro" id="IPR013762">
    <property type="entry name" value="Integrase-like_cat_sf"/>
</dbReference>
<organism evidence="6">
    <name type="scientific">candidate division WOR-3 bacterium</name>
    <dbReference type="NCBI Taxonomy" id="2052148"/>
    <lineage>
        <taxon>Bacteria</taxon>
        <taxon>Bacteria division WOR-3</taxon>
    </lineage>
</organism>
<accession>A0A7C2K3U3</accession>
<dbReference type="GO" id="GO:0003677">
    <property type="term" value="F:DNA binding"/>
    <property type="evidence" value="ECO:0007669"/>
    <property type="project" value="InterPro"/>
</dbReference>
<sequence length="236" mass="27580">MDRIPSVAELQRLVMGTKSPRMRLAIMMMALTGMRLNECLSVRREHIDLNRGVITIPAENTKMGVSREVPIPSELKEELMRFFKEHFPYERGFLFCVEGNPEKRIITNRFYEVYIELLKRLGLDQKTPDGSAYVLHPHVFRKWYRTQLESAGVNKLLIDLWLGHNSGVEKVYYLPTPEIIQKEFEKADKVLRIFGNVMQTAGEKLEALEEAINFYETLFQHLQKKNPKLLRELGLE</sequence>
<dbReference type="EMBL" id="DSOL01000024">
    <property type="protein sequence ID" value="HEN27229.1"/>
    <property type="molecule type" value="Genomic_DNA"/>
</dbReference>
<proteinExistence type="inferred from homology"/>
<dbReference type="Gene3D" id="1.10.443.10">
    <property type="entry name" value="Intergrase catalytic core"/>
    <property type="match status" value="1"/>
</dbReference>
<evidence type="ECO:0000259" key="5">
    <source>
        <dbReference type="PROSITE" id="PS51898"/>
    </source>
</evidence>
<dbReference type="PROSITE" id="PS51898">
    <property type="entry name" value="TYR_RECOMBINASE"/>
    <property type="match status" value="1"/>
</dbReference>
<evidence type="ECO:0000256" key="3">
    <source>
        <dbReference type="ARBA" id="ARBA00023172"/>
    </source>
</evidence>